<reference evidence="5" key="2">
    <citation type="submission" date="2014-07" db="EMBL/GenBank/DDBJ databases">
        <authorList>
            <person name="Hull J."/>
        </authorList>
    </citation>
    <scope>NUCLEOTIDE SEQUENCE</scope>
</reference>
<sequence length="178" mass="20321">MEVFNPRKSKLSPVEQTIGGHVSTFLRSQQDTKFNGPILTSVRMIELPEGKHAYILYVVKRQFYKVRALQERIVDDLEKKLGGPVMLIADRRTNLKQKMSAKGGAKTNRTAMRDAMLHDLVHPHIVAGKRLRLNADQSSLLKVFLTSMDTAKLEDKLKIYSTIFGTLTNQRVEFLMHQ</sequence>
<dbReference type="GO" id="GO:0006412">
    <property type="term" value="P:translation"/>
    <property type="evidence" value="ECO:0007669"/>
    <property type="project" value="InterPro"/>
</dbReference>
<dbReference type="GO" id="GO:0003735">
    <property type="term" value="F:structural constituent of ribosome"/>
    <property type="evidence" value="ECO:0007669"/>
    <property type="project" value="InterPro"/>
</dbReference>
<dbReference type="PANTHER" id="PTHR11278:SF0">
    <property type="entry name" value="SMALL RIBOSOMAL SUBUNIT PROTEIN ES7"/>
    <property type="match status" value="1"/>
</dbReference>
<dbReference type="Pfam" id="PF01251">
    <property type="entry name" value="Ribosomal_S7e"/>
    <property type="match status" value="1"/>
</dbReference>
<gene>
    <name evidence="5" type="primary">Rps7</name>
    <name evidence="5" type="ORF">CM83_85986</name>
    <name evidence="6" type="ORF">g.98260</name>
</gene>
<evidence type="ECO:0000256" key="1">
    <source>
        <dbReference type="ARBA" id="ARBA00007820"/>
    </source>
</evidence>
<dbReference type="PANTHER" id="PTHR11278">
    <property type="entry name" value="40S RIBOSOMAL PROTEIN S7"/>
    <property type="match status" value="1"/>
</dbReference>
<dbReference type="GO" id="GO:0030686">
    <property type="term" value="C:90S preribosome"/>
    <property type="evidence" value="ECO:0007669"/>
    <property type="project" value="TreeGrafter"/>
</dbReference>
<dbReference type="GO" id="GO:0032040">
    <property type="term" value="C:small-subunit processome"/>
    <property type="evidence" value="ECO:0007669"/>
    <property type="project" value="TreeGrafter"/>
</dbReference>
<reference evidence="6" key="3">
    <citation type="journal article" date="2016" name="Gigascience">
        <title>De novo construction of an expanded transcriptome assembly for the western tarnished plant bug, Lygus hesperus.</title>
        <authorList>
            <person name="Tassone E.E."/>
            <person name="Geib S.M."/>
            <person name="Hall B."/>
            <person name="Fabrick J.A."/>
            <person name="Brent C.S."/>
            <person name="Hull J.J."/>
        </authorList>
    </citation>
    <scope>NUCLEOTIDE SEQUENCE</scope>
</reference>
<dbReference type="EMBL" id="GDHC01009294">
    <property type="protein sequence ID" value="JAQ09335.1"/>
    <property type="molecule type" value="Transcribed_RNA"/>
</dbReference>
<dbReference type="InterPro" id="IPR000554">
    <property type="entry name" value="Ribosomal_eS7"/>
</dbReference>
<proteinExistence type="inferred from homology"/>
<dbReference type="AlphaFoldDB" id="A0A0A9WZA6"/>
<evidence type="ECO:0000313" key="6">
    <source>
        <dbReference type="EMBL" id="JAQ09335.1"/>
    </source>
</evidence>
<dbReference type="GO" id="GO:0042274">
    <property type="term" value="P:ribosomal small subunit biogenesis"/>
    <property type="evidence" value="ECO:0007669"/>
    <property type="project" value="TreeGrafter"/>
</dbReference>
<keyword evidence="3 4" id="KW-0687">Ribonucleoprotein</keyword>
<evidence type="ECO:0000256" key="4">
    <source>
        <dbReference type="RuleBase" id="RU364105"/>
    </source>
</evidence>
<name>A0A0A9WZA6_LYGHE</name>
<dbReference type="GO" id="GO:0006364">
    <property type="term" value="P:rRNA processing"/>
    <property type="evidence" value="ECO:0007669"/>
    <property type="project" value="TreeGrafter"/>
</dbReference>
<reference evidence="5" key="1">
    <citation type="journal article" date="2014" name="PLoS ONE">
        <title>Transcriptome-Based Identification of ABC Transporters in the Western Tarnished Plant Bug Lygus hesperus.</title>
        <authorList>
            <person name="Hull J.J."/>
            <person name="Chaney K."/>
            <person name="Geib S.M."/>
            <person name="Fabrick J.A."/>
            <person name="Brent C.S."/>
            <person name="Walsh D."/>
            <person name="Lavine L.C."/>
        </authorList>
    </citation>
    <scope>NUCLEOTIDE SEQUENCE</scope>
</reference>
<accession>A0A0A9WZA6</accession>
<dbReference type="GO" id="GO:0022627">
    <property type="term" value="C:cytosolic small ribosomal subunit"/>
    <property type="evidence" value="ECO:0007669"/>
    <property type="project" value="TreeGrafter"/>
</dbReference>
<comment type="similarity">
    <text evidence="1 4">Belongs to the eukaryotic ribosomal protein eS7 family.</text>
</comment>
<dbReference type="EMBL" id="GBHO01031736">
    <property type="protein sequence ID" value="JAG11868.1"/>
    <property type="molecule type" value="Transcribed_RNA"/>
</dbReference>
<keyword evidence="2 4" id="KW-0689">Ribosomal protein</keyword>
<organism evidence="5">
    <name type="scientific">Lygus hesperus</name>
    <name type="common">Western plant bug</name>
    <dbReference type="NCBI Taxonomy" id="30085"/>
    <lineage>
        <taxon>Eukaryota</taxon>
        <taxon>Metazoa</taxon>
        <taxon>Ecdysozoa</taxon>
        <taxon>Arthropoda</taxon>
        <taxon>Hexapoda</taxon>
        <taxon>Insecta</taxon>
        <taxon>Pterygota</taxon>
        <taxon>Neoptera</taxon>
        <taxon>Paraneoptera</taxon>
        <taxon>Hemiptera</taxon>
        <taxon>Heteroptera</taxon>
        <taxon>Panheteroptera</taxon>
        <taxon>Cimicomorpha</taxon>
        <taxon>Miridae</taxon>
        <taxon>Mirini</taxon>
        <taxon>Lygus</taxon>
    </lineage>
</organism>
<evidence type="ECO:0000256" key="2">
    <source>
        <dbReference type="ARBA" id="ARBA00022980"/>
    </source>
</evidence>
<evidence type="ECO:0000256" key="3">
    <source>
        <dbReference type="ARBA" id="ARBA00023274"/>
    </source>
</evidence>
<evidence type="ECO:0000313" key="5">
    <source>
        <dbReference type="EMBL" id="JAG11868.1"/>
    </source>
</evidence>
<protein>
    <recommendedName>
        <fullName evidence="4">40S ribosomal protein S7</fullName>
    </recommendedName>
</protein>